<dbReference type="AlphaFoldDB" id="A0A2I0BHK7"/>
<accession>A0A2I0BHK7</accession>
<evidence type="ECO:0000313" key="2">
    <source>
        <dbReference type="EMBL" id="PKA67272.1"/>
    </source>
</evidence>
<feature type="region of interest" description="Disordered" evidence="1">
    <location>
        <begin position="40"/>
        <end position="97"/>
    </location>
</feature>
<gene>
    <name evidence="2" type="ORF">AXF42_Ash004765</name>
</gene>
<keyword evidence="3" id="KW-1185">Reference proteome</keyword>
<feature type="region of interest" description="Disordered" evidence="1">
    <location>
        <begin position="1"/>
        <end position="22"/>
    </location>
</feature>
<organism evidence="2 3">
    <name type="scientific">Apostasia shenzhenica</name>
    <dbReference type="NCBI Taxonomy" id="1088818"/>
    <lineage>
        <taxon>Eukaryota</taxon>
        <taxon>Viridiplantae</taxon>
        <taxon>Streptophyta</taxon>
        <taxon>Embryophyta</taxon>
        <taxon>Tracheophyta</taxon>
        <taxon>Spermatophyta</taxon>
        <taxon>Magnoliopsida</taxon>
        <taxon>Liliopsida</taxon>
        <taxon>Asparagales</taxon>
        <taxon>Orchidaceae</taxon>
        <taxon>Apostasioideae</taxon>
        <taxon>Apostasia</taxon>
    </lineage>
</organism>
<dbReference type="EMBL" id="KZ451883">
    <property type="protein sequence ID" value="PKA67272.1"/>
    <property type="molecule type" value="Genomic_DNA"/>
</dbReference>
<proteinExistence type="predicted"/>
<feature type="compositionally biased region" description="Basic and acidic residues" evidence="1">
    <location>
        <begin position="42"/>
        <end position="52"/>
    </location>
</feature>
<dbReference type="Proteomes" id="UP000236161">
    <property type="component" value="Unassembled WGS sequence"/>
</dbReference>
<name>A0A2I0BHK7_9ASPA</name>
<evidence type="ECO:0000256" key="1">
    <source>
        <dbReference type="SAM" id="MobiDB-lite"/>
    </source>
</evidence>
<reference evidence="2 3" key="1">
    <citation type="journal article" date="2017" name="Nature">
        <title>The Apostasia genome and the evolution of orchids.</title>
        <authorList>
            <person name="Zhang G.Q."/>
            <person name="Liu K.W."/>
            <person name="Li Z."/>
            <person name="Lohaus R."/>
            <person name="Hsiao Y.Y."/>
            <person name="Niu S.C."/>
            <person name="Wang J.Y."/>
            <person name="Lin Y.C."/>
            <person name="Xu Q."/>
            <person name="Chen L.J."/>
            <person name="Yoshida K."/>
            <person name="Fujiwara S."/>
            <person name="Wang Z.W."/>
            <person name="Zhang Y.Q."/>
            <person name="Mitsuda N."/>
            <person name="Wang M."/>
            <person name="Liu G.H."/>
            <person name="Pecoraro L."/>
            <person name="Huang H.X."/>
            <person name="Xiao X.J."/>
            <person name="Lin M."/>
            <person name="Wu X.Y."/>
            <person name="Wu W.L."/>
            <person name="Chen Y.Y."/>
            <person name="Chang S.B."/>
            <person name="Sakamoto S."/>
            <person name="Ohme-Takagi M."/>
            <person name="Yagi M."/>
            <person name="Zeng S.J."/>
            <person name="Shen C.Y."/>
            <person name="Yeh C.M."/>
            <person name="Luo Y.B."/>
            <person name="Tsai W.C."/>
            <person name="Van de Peer Y."/>
            <person name="Liu Z.J."/>
        </authorList>
    </citation>
    <scope>NUCLEOTIDE SEQUENCE [LARGE SCALE GENOMIC DNA]</scope>
    <source>
        <strain evidence="3">cv. Shenzhen</strain>
        <tissue evidence="2">Stem</tissue>
    </source>
</reference>
<evidence type="ECO:0000313" key="3">
    <source>
        <dbReference type="Proteomes" id="UP000236161"/>
    </source>
</evidence>
<sequence length="97" mass="10497">MASHVNPSKGKEPHLRPPESTITASEFVLTLKIKSFHVSNTEMKRGGEEHKPCPRARQKLDPNASGFGIGNHPLLQMRIPSSSGEGKGEPSLVEQSA</sequence>
<protein>
    <submittedName>
        <fullName evidence="2">Uncharacterized protein</fullName>
    </submittedName>
</protein>